<dbReference type="EMBL" id="FUXU01000015">
    <property type="protein sequence ID" value="SKA51703.1"/>
    <property type="molecule type" value="Genomic_DNA"/>
</dbReference>
<keyword evidence="2" id="KW-1185">Reference proteome</keyword>
<reference evidence="2" key="1">
    <citation type="submission" date="2017-02" db="EMBL/GenBank/DDBJ databases">
        <authorList>
            <person name="Varghese N."/>
            <person name="Submissions S."/>
        </authorList>
    </citation>
    <scope>NUCLEOTIDE SEQUENCE [LARGE SCALE GENOMIC DNA]</scope>
    <source>
        <strain evidence="2">DSM 22720</strain>
    </source>
</reference>
<dbReference type="PANTHER" id="PTHR23416:SF78">
    <property type="entry name" value="LIPOPOLYSACCHARIDE BIOSYNTHESIS O-ACETYL TRANSFERASE WBBJ-RELATED"/>
    <property type="match status" value="1"/>
</dbReference>
<protein>
    <submittedName>
        <fullName evidence="1">Transferase hexapeptide (Six repeat-containing protein)</fullName>
    </submittedName>
</protein>
<dbReference type="SUPFAM" id="SSF51161">
    <property type="entry name" value="Trimeric LpxA-like enzymes"/>
    <property type="match status" value="1"/>
</dbReference>
<dbReference type="Proteomes" id="UP000190162">
    <property type="component" value="Unassembled WGS sequence"/>
</dbReference>
<dbReference type="RefSeq" id="WP_078752076.1">
    <property type="nucleotide sequence ID" value="NZ_FUXU01000015.1"/>
</dbReference>
<dbReference type="Gene3D" id="2.160.10.10">
    <property type="entry name" value="Hexapeptide repeat proteins"/>
    <property type="match status" value="1"/>
</dbReference>
<dbReference type="CDD" id="cd04647">
    <property type="entry name" value="LbH_MAT_like"/>
    <property type="match status" value="1"/>
</dbReference>
<evidence type="ECO:0000313" key="2">
    <source>
        <dbReference type="Proteomes" id="UP000190162"/>
    </source>
</evidence>
<dbReference type="InterPro" id="IPR011004">
    <property type="entry name" value="Trimer_LpxA-like_sf"/>
</dbReference>
<dbReference type="OrthoDB" id="9815592at2"/>
<dbReference type="AlphaFoldDB" id="A0A1T4UGB9"/>
<name>A0A1T4UGB9_9GAMM</name>
<accession>A0A1T4UGB9</accession>
<dbReference type="GO" id="GO:0016740">
    <property type="term" value="F:transferase activity"/>
    <property type="evidence" value="ECO:0007669"/>
    <property type="project" value="UniProtKB-KW"/>
</dbReference>
<dbReference type="PANTHER" id="PTHR23416">
    <property type="entry name" value="SIALIC ACID SYNTHASE-RELATED"/>
    <property type="match status" value="1"/>
</dbReference>
<keyword evidence="1" id="KW-0808">Transferase</keyword>
<dbReference type="InterPro" id="IPR051159">
    <property type="entry name" value="Hexapeptide_acetyltransf"/>
</dbReference>
<evidence type="ECO:0000313" key="1">
    <source>
        <dbReference type="EMBL" id="SKA51703.1"/>
    </source>
</evidence>
<gene>
    <name evidence="1" type="ORF">SAMN02745132_01683</name>
</gene>
<sequence length="226" mass="25484">MFLKKLSKVYHYIRCIPKTIFFNFYYLQFRKAIKFPILVNHRTKFIELGGCIYICDNAKFGKIKLGFGRVQITDNKYSRFIWNMSKTSEIHFGNNIKIGTGSKLHNQGKITIGSNVNFSGETTLVCNKSITFGDECSVSWHTLFMDTDLHRISDSRGETLNKNCEIVIENRVWIGAKATILKGTTVSQNSIIACNAVAVGMYPSNSILGGNPARTIGDMHGKSFHH</sequence>
<proteinExistence type="predicted"/>
<organism evidence="1 2">
    <name type="scientific">Enterovibrio nigricans DSM 22720</name>
    <dbReference type="NCBI Taxonomy" id="1121868"/>
    <lineage>
        <taxon>Bacteria</taxon>
        <taxon>Pseudomonadati</taxon>
        <taxon>Pseudomonadota</taxon>
        <taxon>Gammaproteobacteria</taxon>
        <taxon>Vibrionales</taxon>
        <taxon>Vibrionaceae</taxon>
        <taxon>Enterovibrio</taxon>
    </lineage>
</organism>